<keyword evidence="2" id="KW-1185">Reference proteome</keyword>
<dbReference type="KEGG" id="asha:G8E00_01820"/>
<dbReference type="AlphaFoldDB" id="A0A6G8RSM1"/>
<organism evidence="1 2">
    <name type="scientific">Acinetobacter shaoyimingii</name>
    <dbReference type="NCBI Taxonomy" id="2715164"/>
    <lineage>
        <taxon>Bacteria</taxon>
        <taxon>Pseudomonadati</taxon>
        <taxon>Pseudomonadota</taxon>
        <taxon>Gammaproteobacteria</taxon>
        <taxon>Moraxellales</taxon>
        <taxon>Moraxellaceae</taxon>
        <taxon>Acinetobacter</taxon>
    </lineage>
</organism>
<reference evidence="1 2" key="1">
    <citation type="submission" date="2020-03" db="EMBL/GenBank/DDBJ databases">
        <authorList>
            <person name="Zhu W."/>
        </authorList>
    </citation>
    <scope>NUCLEOTIDE SEQUENCE [LARGE SCALE GENOMIC DNA]</scope>
    <source>
        <strain evidence="1 2">323-1</strain>
    </source>
</reference>
<evidence type="ECO:0000313" key="2">
    <source>
        <dbReference type="Proteomes" id="UP000502297"/>
    </source>
</evidence>
<proteinExistence type="predicted"/>
<name>A0A6G8RSM1_9GAMM</name>
<evidence type="ECO:0000313" key="1">
    <source>
        <dbReference type="EMBL" id="QIO04788.1"/>
    </source>
</evidence>
<protein>
    <submittedName>
        <fullName evidence="1">Uncharacterized protein</fullName>
    </submittedName>
</protein>
<dbReference type="RefSeq" id="WP_166221601.1">
    <property type="nucleotide sequence ID" value="NZ_CP049801.1"/>
</dbReference>
<dbReference type="EMBL" id="CP049801">
    <property type="protein sequence ID" value="QIO04788.1"/>
    <property type="molecule type" value="Genomic_DNA"/>
</dbReference>
<accession>A0A6G8RSM1</accession>
<gene>
    <name evidence="1" type="ORF">G8E00_01820</name>
</gene>
<sequence>MFIIEDSGMQVIIEETRKYKLVNISRDFYKKFQFFQVGQEFCEFNRTVEKKIEKLEKLGITQLDCLRFHLDLMGGIGYSFMEDKNFVWIQEFYDDNDYLPELDFTNKLKDFFNEYQKDVLGGNYIFFKNAIKNFVLHYDQLRPEEIYKEKFNFLKKKNHLFEIQDNLDSKAEFLFGINFLKDHFFSKKISTTEELIKILGKYYVES</sequence>
<dbReference type="Proteomes" id="UP000502297">
    <property type="component" value="Chromosome"/>
</dbReference>